<reference evidence="3 4" key="1">
    <citation type="journal article" date="2021" name="Commun. Biol.">
        <title>The genome of Shorea leprosula (Dipterocarpaceae) highlights the ecological relevance of drought in aseasonal tropical rainforests.</title>
        <authorList>
            <person name="Ng K.K.S."/>
            <person name="Kobayashi M.J."/>
            <person name="Fawcett J.A."/>
            <person name="Hatakeyama M."/>
            <person name="Paape T."/>
            <person name="Ng C.H."/>
            <person name="Ang C.C."/>
            <person name="Tnah L.H."/>
            <person name="Lee C.T."/>
            <person name="Nishiyama T."/>
            <person name="Sese J."/>
            <person name="O'Brien M.J."/>
            <person name="Copetti D."/>
            <person name="Mohd Noor M.I."/>
            <person name="Ong R.C."/>
            <person name="Putra M."/>
            <person name="Sireger I.Z."/>
            <person name="Indrioko S."/>
            <person name="Kosugi Y."/>
            <person name="Izuno A."/>
            <person name="Isagi Y."/>
            <person name="Lee S.L."/>
            <person name="Shimizu K.K."/>
        </authorList>
    </citation>
    <scope>NUCLEOTIDE SEQUENCE [LARGE SCALE GENOMIC DNA]</scope>
    <source>
        <strain evidence="3">214</strain>
    </source>
</reference>
<dbReference type="PANTHER" id="PTHR31351:SF25">
    <property type="entry name" value="AUXIN CANALIZATION PROTEIN (DUF828)"/>
    <property type="match status" value="1"/>
</dbReference>
<evidence type="ECO:0008006" key="5">
    <source>
        <dbReference type="Google" id="ProtNLM"/>
    </source>
</evidence>
<dbReference type="PANTHER" id="PTHR31351">
    <property type="entry name" value="EXPRESSED PROTEIN"/>
    <property type="match status" value="1"/>
</dbReference>
<proteinExistence type="predicted"/>
<evidence type="ECO:0000259" key="2">
    <source>
        <dbReference type="Pfam" id="PF08458"/>
    </source>
</evidence>
<dbReference type="Proteomes" id="UP001054252">
    <property type="component" value="Unassembled WGS sequence"/>
</dbReference>
<sequence>MASISKPTPSEAHPESMDFLSRTWCNFAVQTLQPGDQLHHQSIILRDHHHHPPEKFEHQTALPFSKMEKSTKLDDASDFNSIPGWKSNDVKSWIWMQQAMHPELNYNSCFRKKWLSWKMVPFKGIPFKKWLKEMKLRRKEEERLQRAEVHAAISVAGVAAALAAITAENSKKDESGTTKEAAVASAAALVAAQCAKVAEAMGAKKEQLSSAIGSAMSGTSASDILTLTAAATTSLRGAATLKARSGCKNILNGSAPVLPIEDNNDFPFEFDKCRSLLSKGTELGVETPEGKYKVRLVSIVLDNETKVILKLRKLNLFKSKKESIVLDLHAELYRESEADDSDTCYLLVLRTNLGTIKLDMGDDYQRYKTWAATINHMLVLPTSFTKYELQFYRN</sequence>
<dbReference type="AlphaFoldDB" id="A0AAV5JU32"/>
<name>A0AAV5JU32_9ROSI</name>
<dbReference type="InterPro" id="IPR013666">
    <property type="entry name" value="PH_pln"/>
</dbReference>
<dbReference type="InterPro" id="IPR040269">
    <property type="entry name" value="VAB"/>
</dbReference>
<organism evidence="3 4">
    <name type="scientific">Rubroshorea leprosula</name>
    <dbReference type="NCBI Taxonomy" id="152421"/>
    <lineage>
        <taxon>Eukaryota</taxon>
        <taxon>Viridiplantae</taxon>
        <taxon>Streptophyta</taxon>
        <taxon>Embryophyta</taxon>
        <taxon>Tracheophyta</taxon>
        <taxon>Spermatophyta</taxon>
        <taxon>Magnoliopsida</taxon>
        <taxon>eudicotyledons</taxon>
        <taxon>Gunneridae</taxon>
        <taxon>Pentapetalae</taxon>
        <taxon>rosids</taxon>
        <taxon>malvids</taxon>
        <taxon>Malvales</taxon>
        <taxon>Dipterocarpaceae</taxon>
        <taxon>Rubroshorea</taxon>
    </lineage>
</organism>
<comment type="caution">
    <text evidence="3">The sequence shown here is derived from an EMBL/GenBank/DDBJ whole genome shotgun (WGS) entry which is preliminary data.</text>
</comment>
<protein>
    <recommendedName>
        <fullName evidence="5">VAN3-binding protein-like</fullName>
    </recommendedName>
</protein>
<feature type="domain" description="Pleckstrin-like plant" evidence="2">
    <location>
        <begin position="282"/>
        <end position="379"/>
    </location>
</feature>
<evidence type="ECO:0000259" key="1">
    <source>
        <dbReference type="Pfam" id="PF05703"/>
    </source>
</evidence>
<evidence type="ECO:0000313" key="4">
    <source>
        <dbReference type="Proteomes" id="UP001054252"/>
    </source>
</evidence>
<keyword evidence="4" id="KW-1185">Reference proteome</keyword>
<evidence type="ECO:0000313" key="3">
    <source>
        <dbReference type="EMBL" id="GKV18159.1"/>
    </source>
</evidence>
<dbReference type="Pfam" id="PF08458">
    <property type="entry name" value="PH_2"/>
    <property type="match status" value="1"/>
</dbReference>
<dbReference type="EMBL" id="BPVZ01000049">
    <property type="protein sequence ID" value="GKV18159.1"/>
    <property type="molecule type" value="Genomic_DNA"/>
</dbReference>
<accession>A0AAV5JU32</accession>
<dbReference type="InterPro" id="IPR008546">
    <property type="entry name" value="VAN3-bd-like_auxin_canal"/>
</dbReference>
<dbReference type="Pfam" id="PF05703">
    <property type="entry name" value="Auxin_canalis"/>
    <property type="match status" value="1"/>
</dbReference>
<gene>
    <name evidence="3" type="ORF">SLEP1_g28582</name>
</gene>
<feature type="domain" description="VAN3-binding protein-like auxin canalisation" evidence="1">
    <location>
        <begin position="12"/>
        <end position="262"/>
    </location>
</feature>